<gene>
    <name evidence="1" type="ORF">A9Q84_08770</name>
</gene>
<dbReference type="EMBL" id="MAAO01000006">
    <property type="protein sequence ID" value="OUR96435.1"/>
    <property type="molecule type" value="Genomic_DNA"/>
</dbReference>
<dbReference type="AlphaFoldDB" id="A0A1Y5F6R7"/>
<name>A0A1Y5F6R7_9BACT</name>
<reference evidence="2" key="1">
    <citation type="journal article" date="2017" name="Proc. Natl. Acad. Sci. U.S.A.">
        <title>Simulation of Deepwater Horizon oil plume reveals substrate specialization within a complex community of hydrocarbon-degraders.</title>
        <authorList>
            <person name="Hu P."/>
            <person name="Dubinsky E.A."/>
            <person name="Probst A.J."/>
            <person name="Wang J."/>
            <person name="Sieber C.M.K."/>
            <person name="Tom L.M."/>
            <person name="Gardinali P."/>
            <person name="Banfield J.F."/>
            <person name="Atlas R.M."/>
            <person name="Andersen G.L."/>
        </authorList>
    </citation>
    <scope>NUCLEOTIDE SEQUENCE [LARGE SCALE GENOMIC DNA]</scope>
</reference>
<proteinExistence type="predicted"/>
<protein>
    <submittedName>
        <fullName evidence="1">Uncharacterized protein</fullName>
    </submittedName>
</protein>
<dbReference type="Proteomes" id="UP000196531">
    <property type="component" value="Unassembled WGS sequence"/>
</dbReference>
<comment type="caution">
    <text evidence="1">The sequence shown here is derived from an EMBL/GenBank/DDBJ whole genome shotgun (WGS) entry which is preliminary data.</text>
</comment>
<organism evidence="1 2">
    <name type="scientific">Halobacteriovorax marinus</name>
    <dbReference type="NCBI Taxonomy" id="97084"/>
    <lineage>
        <taxon>Bacteria</taxon>
        <taxon>Pseudomonadati</taxon>
        <taxon>Bdellovibrionota</taxon>
        <taxon>Bacteriovoracia</taxon>
        <taxon>Bacteriovoracales</taxon>
        <taxon>Halobacteriovoraceae</taxon>
        <taxon>Halobacteriovorax</taxon>
    </lineage>
</organism>
<evidence type="ECO:0000313" key="2">
    <source>
        <dbReference type="Proteomes" id="UP000196531"/>
    </source>
</evidence>
<accession>A0A1Y5F6R7</accession>
<sequence>MNEHFETFFNKKSLELFPFAYALIPDDLQACQLIVDASELLQIDSRVSNKLTRYFVDSELLREDQVLLTTILYSHVYRLAKKRISQLSGSFIIPKGHGAFYRTPLENRAVVFLREKNSFDWERIGTIFGSDRIKSIQEYHIGVNSMHDFLGRPVELS</sequence>
<evidence type="ECO:0000313" key="1">
    <source>
        <dbReference type="EMBL" id="OUR96435.1"/>
    </source>
</evidence>